<organism evidence="3 4">
    <name type="scientific">Sphingobium fuliginis ATCC 27551</name>
    <dbReference type="NCBI Taxonomy" id="1208342"/>
    <lineage>
        <taxon>Bacteria</taxon>
        <taxon>Pseudomonadati</taxon>
        <taxon>Pseudomonadota</taxon>
        <taxon>Alphaproteobacteria</taxon>
        <taxon>Sphingomonadales</taxon>
        <taxon>Sphingomonadaceae</taxon>
        <taxon>Sphingobium</taxon>
    </lineage>
</organism>
<evidence type="ECO:0000259" key="2">
    <source>
        <dbReference type="Pfam" id="PF03886"/>
    </source>
</evidence>
<sequence>MRKPYRKAALICLLILPCLTACGSLLDSGKPDNLFRFGVPDAEKLQGVAGTGARTLALARIRFAPEIEGDRIMTAHGDTVLYVKDARWAAPAPDLYTQALLRQYRSRAPDLYLAPPRERPGQRTGSVLRLEIDRFEARYGGQAGKGSAPIVLVSGVATLTNPARVEEIVSQRFSAQEPATANGKAAIVEAFDRAVARQTGDLVDWSLKAVAEFENPEGGQ</sequence>
<dbReference type="Pfam" id="PF03886">
    <property type="entry name" value="ABC_trans_aux"/>
    <property type="match status" value="1"/>
</dbReference>
<reference evidence="3 4" key="1">
    <citation type="submission" date="2019-06" db="EMBL/GenBank/DDBJ databases">
        <title>Genome organization and adaptive potential of archetypical organophosphate degarding Sphingobium fuliginis ATCC 27551.</title>
        <authorList>
            <person name="Sarwar A."/>
            <person name="Parthasarathy S."/>
            <person name="Singh C."/>
            <person name="Siddavattam D."/>
        </authorList>
    </citation>
    <scope>NUCLEOTIDE SEQUENCE [LARGE SCALE GENOMIC DNA]</scope>
    <source>
        <strain evidence="3 4">ATCC 27551</strain>
    </source>
</reference>
<dbReference type="Gene3D" id="3.40.50.10610">
    <property type="entry name" value="ABC-type transport auxiliary lipoprotein component"/>
    <property type="match status" value="1"/>
</dbReference>
<dbReference type="InterPro" id="IPR005586">
    <property type="entry name" value="ABC_trans_aux"/>
</dbReference>
<dbReference type="EMBL" id="CP041016">
    <property type="protein sequence ID" value="QDC36574.1"/>
    <property type="molecule type" value="Genomic_DNA"/>
</dbReference>
<keyword evidence="1" id="KW-0732">Signal</keyword>
<dbReference type="SUPFAM" id="SSF159594">
    <property type="entry name" value="XCC0632-like"/>
    <property type="match status" value="1"/>
</dbReference>
<feature type="chain" id="PRO_5022716572" description="ABC-type transport auxiliary lipoprotein component domain-containing protein" evidence="1">
    <location>
        <begin position="24"/>
        <end position="220"/>
    </location>
</feature>
<dbReference type="Proteomes" id="UP000311469">
    <property type="component" value="Chromosome cSF1"/>
</dbReference>
<protein>
    <recommendedName>
        <fullName evidence="2">ABC-type transport auxiliary lipoprotein component domain-containing protein</fullName>
    </recommendedName>
</protein>
<dbReference type="RefSeq" id="WP_021225084.1">
    <property type="nucleotide sequence ID" value="NZ_CP041016.1"/>
</dbReference>
<dbReference type="AlphaFoldDB" id="A0A5B8CAS5"/>
<gene>
    <name evidence="3" type="ORF">FIL70_04245</name>
</gene>
<proteinExistence type="predicted"/>
<evidence type="ECO:0000256" key="1">
    <source>
        <dbReference type="SAM" id="SignalP"/>
    </source>
</evidence>
<dbReference type="KEGG" id="sufl:FIL70_04245"/>
<feature type="domain" description="ABC-type transport auxiliary lipoprotein component" evidence="2">
    <location>
        <begin position="50"/>
        <end position="199"/>
    </location>
</feature>
<evidence type="ECO:0000313" key="4">
    <source>
        <dbReference type="Proteomes" id="UP000311469"/>
    </source>
</evidence>
<name>A0A5B8CAS5_SPHSA</name>
<evidence type="ECO:0000313" key="3">
    <source>
        <dbReference type="EMBL" id="QDC36574.1"/>
    </source>
</evidence>
<accession>A0A5B8CAS5</accession>
<feature type="signal peptide" evidence="1">
    <location>
        <begin position="1"/>
        <end position="23"/>
    </location>
</feature>